<feature type="chain" id="PRO_5005488973" evidence="1">
    <location>
        <begin position="19"/>
        <end position="60"/>
    </location>
</feature>
<sequence length="60" mass="6852">MIIMDLLLALFKFEGSFGVSIARKIKKGQGYEYELSEKGLHLLFEPSWQFLAPDPSWSTS</sequence>
<organism evidence="2">
    <name type="scientific">Lepeophtheirus salmonis</name>
    <name type="common">Salmon louse</name>
    <name type="synonym">Caligus salmonis</name>
    <dbReference type="NCBI Taxonomy" id="72036"/>
    <lineage>
        <taxon>Eukaryota</taxon>
        <taxon>Metazoa</taxon>
        <taxon>Ecdysozoa</taxon>
        <taxon>Arthropoda</taxon>
        <taxon>Crustacea</taxon>
        <taxon>Multicrustacea</taxon>
        <taxon>Hexanauplia</taxon>
        <taxon>Copepoda</taxon>
        <taxon>Siphonostomatoida</taxon>
        <taxon>Caligidae</taxon>
        <taxon>Lepeophtheirus</taxon>
    </lineage>
</organism>
<accession>A0A0K2UXC3</accession>
<evidence type="ECO:0000256" key="1">
    <source>
        <dbReference type="SAM" id="SignalP"/>
    </source>
</evidence>
<dbReference type="EMBL" id="HACA01025191">
    <property type="protein sequence ID" value="CDW42552.1"/>
    <property type="molecule type" value="Transcribed_RNA"/>
</dbReference>
<keyword evidence="1" id="KW-0732">Signal</keyword>
<feature type="signal peptide" evidence="1">
    <location>
        <begin position="1"/>
        <end position="18"/>
    </location>
</feature>
<evidence type="ECO:0000313" key="2">
    <source>
        <dbReference type="EMBL" id="CDW42552.1"/>
    </source>
</evidence>
<protein>
    <submittedName>
        <fullName evidence="2">Uncharacterized protein</fullName>
    </submittedName>
</protein>
<reference evidence="2" key="1">
    <citation type="submission" date="2014-05" db="EMBL/GenBank/DDBJ databases">
        <authorList>
            <person name="Chronopoulou M."/>
        </authorList>
    </citation>
    <scope>NUCLEOTIDE SEQUENCE</scope>
    <source>
        <tissue evidence="2">Whole organism</tissue>
    </source>
</reference>
<proteinExistence type="predicted"/>
<dbReference type="AlphaFoldDB" id="A0A0K2UXC3"/>
<name>A0A0K2UXC3_LEPSM</name>